<dbReference type="InterPro" id="IPR013155">
    <property type="entry name" value="M/V/L/I-tRNA-synth_anticd-bd"/>
</dbReference>
<evidence type="ECO:0000313" key="13">
    <source>
        <dbReference type="EMBL" id="MDY0746108.1"/>
    </source>
</evidence>
<dbReference type="PRINTS" id="PR00986">
    <property type="entry name" value="TRNASYNTHVAL"/>
</dbReference>
<keyword evidence="6 9" id="KW-0175">Coiled coil</keyword>
<dbReference type="PANTHER" id="PTHR11946">
    <property type="entry name" value="VALYL-TRNA SYNTHETASES"/>
    <property type="match status" value="1"/>
</dbReference>
<dbReference type="PROSITE" id="PS00178">
    <property type="entry name" value="AA_TRNA_LIGASE_I"/>
    <property type="match status" value="1"/>
</dbReference>
<dbReference type="Pfam" id="PF08264">
    <property type="entry name" value="Anticodon_1"/>
    <property type="match status" value="1"/>
</dbReference>
<keyword evidence="4 9" id="KW-0067">ATP-binding</keyword>
<comment type="subunit">
    <text evidence="9">Monomer.</text>
</comment>
<dbReference type="SUPFAM" id="SSF47323">
    <property type="entry name" value="Anticodon-binding domain of a subclass of class I aminoacyl-tRNA synthetases"/>
    <property type="match status" value="1"/>
</dbReference>
<dbReference type="CDD" id="cd00817">
    <property type="entry name" value="ValRS_core"/>
    <property type="match status" value="1"/>
</dbReference>
<dbReference type="EMBL" id="JAXCLA010000005">
    <property type="protein sequence ID" value="MDY0746108.1"/>
    <property type="molecule type" value="Genomic_DNA"/>
</dbReference>
<keyword evidence="7 9" id="KW-0030">Aminoacyl-tRNA synthetase</keyword>
<dbReference type="Gene3D" id="3.90.740.10">
    <property type="entry name" value="Valyl/Leucyl/Isoleucyl-tRNA synthetase, editing domain"/>
    <property type="match status" value="1"/>
</dbReference>
<dbReference type="InterPro" id="IPR014729">
    <property type="entry name" value="Rossmann-like_a/b/a_fold"/>
</dbReference>
<comment type="domain">
    <text evidence="9">ValRS has two distinct active sites: one for aminoacylation and one for editing. The misactivated threonine is translocated from the active site to the editing site.</text>
</comment>
<dbReference type="Pfam" id="PF00133">
    <property type="entry name" value="tRNA-synt_1"/>
    <property type="match status" value="1"/>
</dbReference>
<evidence type="ECO:0000256" key="8">
    <source>
        <dbReference type="ARBA" id="ARBA00047552"/>
    </source>
</evidence>
<dbReference type="Pfam" id="PF10458">
    <property type="entry name" value="Val_tRNA-synt_C"/>
    <property type="match status" value="1"/>
</dbReference>
<gene>
    <name evidence="9" type="primary">valS</name>
    <name evidence="13" type="ORF">SNE35_16435</name>
</gene>
<evidence type="ECO:0000256" key="2">
    <source>
        <dbReference type="ARBA" id="ARBA00022598"/>
    </source>
</evidence>
<evidence type="ECO:0000256" key="9">
    <source>
        <dbReference type="HAMAP-Rule" id="MF_02004"/>
    </source>
</evidence>
<keyword evidence="1 9" id="KW-0963">Cytoplasm</keyword>
<dbReference type="NCBIfam" id="TIGR00422">
    <property type="entry name" value="valS"/>
    <property type="match status" value="1"/>
</dbReference>
<evidence type="ECO:0000256" key="6">
    <source>
        <dbReference type="ARBA" id="ARBA00023054"/>
    </source>
</evidence>
<evidence type="ECO:0000256" key="4">
    <source>
        <dbReference type="ARBA" id="ARBA00022840"/>
    </source>
</evidence>
<comment type="catalytic activity">
    <reaction evidence="8 9">
        <text>tRNA(Val) + L-valine + ATP = L-valyl-tRNA(Val) + AMP + diphosphate</text>
        <dbReference type="Rhea" id="RHEA:10704"/>
        <dbReference type="Rhea" id="RHEA-COMP:9672"/>
        <dbReference type="Rhea" id="RHEA-COMP:9708"/>
        <dbReference type="ChEBI" id="CHEBI:30616"/>
        <dbReference type="ChEBI" id="CHEBI:33019"/>
        <dbReference type="ChEBI" id="CHEBI:57762"/>
        <dbReference type="ChEBI" id="CHEBI:78442"/>
        <dbReference type="ChEBI" id="CHEBI:78537"/>
        <dbReference type="ChEBI" id="CHEBI:456215"/>
        <dbReference type="EC" id="6.1.1.9"/>
    </reaction>
</comment>
<evidence type="ECO:0000256" key="3">
    <source>
        <dbReference type="ARBA" id="ARBA00022741"/>
    </source>
</evidence>
<organism evidence="13 14">
    <name type="scientific">Roseateles agri</name>
    <dbReference type="NCBI Taxonomy" id="3098619"/>
    <lineage>
        <taxon>Bacteria</taxon>
        <taxon>Pseudomonadati</taxon>
        <taxon>Pseudomonadota</taxon>
        <taxon>Betaproteobacteria</taxon>
        <taxon>Burkholderiales</taxon>
        <taxon>Sphaerotilaceae</taxon>
        <taxon>Roseateles</taxon>
    </lineage>
</organism>
<dbReference type="SUPFAM" id="SSF50677">
    <property type="entry name" value="ValRS/IleRS/LeuRS editing domain"/>
    <property type="match status" value="1"/>
</dbReference>
<reference evidence="13 14" key="1">
    <citation type="submission" date="2023-11" db="EMBL/GenBank/DDBJ databases">
        <title>Paucibacter sp. nov., isolated from fresh soil in Korea.</title>
        <authorList>
            <person name="Le N.T.T."/>
        </authorList>
    </citation>
    <scope>NUCLEOTIDE SEQUENCE [LARGE SCALE GENOMIC DNA]</scope>
    <source>
        <strain evidence="13 14">R3-3</strain>
    </source>
</reference>
<dbReference type="SUPFAM" id="SSF52374">
    <property type="entry name" value="Nucleotidylyl transferase"/>
    <property type="match status" value="1"/>
</dbReference>
<keyword evidence="14" id="KW-1185">Reference proteome</keyword>
<dbReference type="InterPro" id="IPR019499">
    <property type="entry name" value="Val-tRNA_synth_tRNA-bd"/>
</dbReference>
<dbReference type="InterPro" id="IPR009080">
    <property type="entry name" value="tRNAsynth_Ia_anticodon-bd"/>
</dbReference>
<dbReference type="InterPro" id="IPR033705">
    <property type="entry name" value="Anticodon_Ia_Val"/>
</dbReference>
<sequence length="952" mass="106866">MTELAKSFEPAALEAHWGPLWESLGLYKPTLDVSKESFCIQLPPPNVTGTLHMGHAFNQTIMDSLTRYHRMRGHNTLWVPGTDHAGIATQIVVERQLQEKGQTRHDLGRKNFVARVWDWKQESGNTITRQMRRMGDSVSWEHEYFTMDEKLSKVVNETFVRLFDEGLIYRGTRLVNWDPVLKSAVSELEVNSEEEDGFLWHIRYPLVDEDGSLKAALGIDSLVVATTRPETMLGDVAVMVHPEDERYAALVGKQVKLPLTDRAIPVIADDYVDREFGTGVVKVTPAHDVNDYAVGQRHGLPMIGVLSLDATINDEAPEVYRGLDRFVARKRVVADLDALGLLVETKKHKLMVPRCERTGQVIEPMLTAQWFVATTKPGSDGKSIAQKAIDVVADGSVKFYPEQWVNTYNHWMNNIQDWCISRQLWWGHQIPAWYGTDGELFVARNEDEARARAKAAGYLGELTRDEDVLDTWYSSALVPFSTLGWPEQTVEQDLFLPSSVLVTGYDIIFFWVARMIMMTTHFTGKVPFKHVYIHGLVRDSQGQKMSKSEGNVLDPVDLIDGIELAPLLDKRTTGLRRPETAPKVRKATEKEFPDGIPGFGADALRFTFASLATLGRNINFDSKRCEGYRNFCNKLWNATRFVLMNTEGQDCGLLEHTKEQCAPGGEFHGYMSFSQADRWITSELQKVEMAVAQGFADYRLDNVANAIYAFVWDEYCDWYLEIAKVQIQNGTEAQQRATRRTLIRVLETILRLLHPIAPFITEELWQTVAPIAGRKTSDYLTAAAYPVAQPDRIDEKAIAWVDQLKQVVGVCRSLRGEMNLSPAERVPLLVGGDTRFLAEAAPILKALAKLSDVQILDDAAFATASATAPVLVHGAARLALHVEIDVAAETARLTKEIDRLSGEITKAEAKLGNESFVARAPEAVVAQERQRVADFSNTVTRLRAQLNQLLAR</sequence>
<protein>
    <recommendedName>
        <fullName evidence="9">Valine--tRNA ligase</fullName>
        <ecNumber evidence="9">6.1.1.9</ecNumber>
    </recommendedName>
    <alternativeName>
        <fullName evidence="9">Valyl-tRNA synthetase</fullName>
        <shortName evidence="9">ValRS</shortName>
    </alternativeName>
</protein>
<dbReference type="InterPro" id="IPR010978">
    <property type="entry name" value="tRNA-bd_arm"/>
</dbReference>
<dbReference type="Gene3D" id="3.40.50.620">
    <property type="entry name" value="HUPs"/>
    <property type="match status" value="2"/>
</dbReference>
<keyword evidence="3 9" id="KW-0547">Nucleotide-binding</keyword>
<evidence type="ECO:0000256" key="7">
    <source>
        <dbReference type="ARBA" id="ARBA00023146"/>
    </source>
</evidence>
<dbReference type="InterPro" id="IPR037118">
    <property type="entry name" value="Val-tRNA_synth_C_sf"/>
</dbReference>
<dbReference type="InterPro" id="IPR001412">
    <property type="entry name" value="aa-tRNA-synth_I_CS"/>
</dbReference>
<evidence type="ECO:0000256" key="5">
    <source>
        <dbReference type="ARBA" id="ARBA00022917"/>
    </source>
</evidence>
<dbReference type="InterPro" id="IPR002300">
    <property type="entry name" value="aa-tRNA-synth_Ia"/>
</dbReference>
<name>A0ABU5DII0_9BURK</name>
<dbReference type="EC" id="6.1.1.9" evidence="9"/>
<evidence type="ECO:0000259" key="11">
    <source>
        <dbReference type="Pfam" id="PF08264"/>
    </source>
</evidence>
<dbReference type="SUPFAM" id="SSF46589">
    <property type="entry name" value="tRNA-binding arm"/>
    <property type="match status" value="1"/>
</dbReference>
<feature type="domain" description="Methionyl/Valyl/Leucyl/Isoleucyl-tRNA synthetase anticodon-binding" evidence="11">
    <location>
        <begin position="677"/>
        <end position="826"/>
    </location>
</feature>
<dbReference type="HAMAP" id="MF_02004">
    <property type="entry name" value="Val_tRNA_synth_type1"/>
    <property type="match status" value="1"/>
</dbReference>
<keyword evidence="5 9" id="KW-0648">Protein biosynthesis</keyword>
<evidence type="ECO:0000256" key="1">
    <source>
        <dbReference type="ARBA" id="ARBA00022490"/>
    </source>
</evidence>
<feature type="binding site" evidence="9">
    <location>
        <position position="547"/>
    </location>
    <ligand>
        <name>ATP</name>
        <dbReference type="ChEBI" id="CHEBI:30616"/>
    </ligand>
</feature>
<comment type="subcellular location">
    <subcellularLocation>
        <location evidence="9">Cytoplasm</location>
    </subcellularLocation>
</comment>
<feature type="short sequence motif" description="'HIGH' region" evidence="9">
    <location>
        <begin position="45"/>
        <end position="55"/>
    </location>
</feature>
<dbReference type="InterPro" id="IPR009008">
    <property type="entry name" value="Val/Leu/Ile-tRNA-synth_edit"/>
</dbReference>
<dbReference type="PANTHER" id="PTHR11946:SF93">
    <property type="entry name" value="VALINE--TRNA LIGASE, CHLOROPLASTIC_MITOCHONDRIAL 2"/>
    <property type="match status" value="1"/>
</dbReference>
<dbReference type="Gene3D" id="1.10.730.10">
    <property type="entry name" value="Isoleucyl-tRNA Synthetase, Domain 1"/>
    <property type="match status" value="1"/>
</dbReference>
<dbReference type="CDD" id="cd07962">
    <property type="entry name" value="Anticodon_Ia_Val"/>
    <property type="match status" value="1"/>
</dbReference>
<feature type="short sequence motif" description="'KMSKS' region" evidence="9">
    <location>
        <begin position="544"/>
        <end position="548"/>
    </location>
</feature>
<dbReference type="GO" id="GO:0004832">
    <property type="term" value="F:valine-tRNA ligase activity"/>
    <property type="evidence" value="ECO:0007669"/>
    <property type="project" value="UniProtKB-EC"/>
</dbReference>
<comment type="caution">
    <text evidence="13">The sequence shown here is derived from an EMBL/GenBank/DDBJ whole genome shotgun (WGS) entry which is preliminary data.</text>
</comment>
<feature type="domain" description="Valyl-tRNA synthetase tRNA-binding arm" evidence="12">
    <location>
        <begin position="885"/>
        <end position="949"/>
    </location>
</feature>
<proteinExistence type="inferred from homology"/>
<dbReference type="InterPro" id="IPR002303">
    <property type="entry name" value="Valyl-tRNA_ligase"/>
</dbReference>
<comment type="similarity">
    <text evidence="9">Belongs to the class-I aminoacyl-tRNA synthetase family. ValS type 1 subfamily.</text>
</comment>
<comment type="function">
    <text evidence="9">Catalyzes the attachment of valine to tRNA(Val). As ValRS can inadvertently accommodate and process structurally similar amino acids such as threonine, to avoid such errors, it has a 'posttransfer' editing activity that hydrolyzes mischarged Thr-tRNA(Val) in a tRNA-dependent manner.</text>
</comment>
<feature type="coiled-coil region" evidence="9">
    <location>
        <begin position="890"/>
        <end position="952"/>
    </location>
</feature>
<evidence type="ECO:0000259" key="12">
    <source>
        <dbReference type="Pfam" id="PF10458"/>
    </source>
</evidence>
<evidence type="ECO:0000313" key="14">
    <source>
        <dbReference type="Proteomes" id="UP001285263"/>
    </source>
</evidence>
<dbReference type="Gene3D" id="1.10.287.380">
    <property type="entry name" value="Valyl-tRNA synthetase, C-terminal domain"/>
    <property type="match status" value="1"/>
</dbReference>
<comment type="domain">
    <text evidence="9">The C-terminal coiled-coil domain is crucial for aminoacylation activity.</text>
</comment>
<accession>A0ABU5DII0</accession>
<dbReference type="RefSeq" id="WP_320424008.1">
    <property type="nucleotide sequence ID" value="NZ_JAXCLA010000005.1"/>
</dbReference>
<keyword evidence="2 9" id="KW-0436">Ligase</keyword>
<feature type="domain" description="Aminoacyl-tRNA synthetase class Ia" evidence="10">
    <location>
        <begin position="20"/>
        <end position="621"/>
    </location>
</feature>
<dbReference type="NCBIfam" id="NF004349">
    <property type="entry name" value="PRK05729.1"/>
    <property type="match status" value="1"/>
</dbReference>
<dbReference type="Proteomes" id="UP001285263">
    <property type="component" value="Unassembled WGS sequence"/>
</dbReference>
<evidence type="ECO:0000259" key="10">
    <source>
        <dbReference type="Pfam" id="PF00133"/>
    </source>
</evidence>